<feature type="region of interest" description="Disordered" evidence="1">
    <location>
        <begin position="35"/>
        <end position="58"/>
    </location>
</feature>
<dbReference type="AlphaFoldDB" id="A0A6N3T2Z3"/>
<evidence type="ECO:0000313" key="5">
    <source>
        <dbReference type="Proteomes" id="UP000321104"/>
    </source>
</evidence>
<proteinExistence type="predicted"/>
<keyword evidence="4" id="KW-1185">Reference proteome</keyword>
<evidence type="ECO:0008006" key="6">
    <source>
        <dbReference type="Google" id="ProtNLM"/>
    </source>
</evidence>
<dbReference type="EMBL" id="BAMW01000015">
    <property type="protein sequence ID" value="GAN62829.1"/>
    <property type="molecule type" value="Genomic_DNA"/>
</dbReference>
<gene>
    <name evidence="2" type="ORF">Abin_015_115</name>
    <name evidence="3" type="ORF">AIN02nite_04230</name>
</gene>
<dbReference type="EMBL" id="BJXQ01000002">
    <property type="protein sequence ID" value="GEN02398.1"/>
    <property type="molecule type" value="Genomic_DNA"/>
</dbReference>
<accession>A0A6N3T2Z3</accession>
<name>A0A6N3T2Z3_9PROT</name>
<dbReference type="Proteomes" id="UP000032673">
    <property type="component" value="Unassembled WGS sequence"/>
</dbReference>
<sequence>MAESAFTGRQIRMTRYLLGFLALVLLALPLSACGKKGSPHPPGPSERVIYPRTYPPND</sequence>
<comment type="caution">
    <text evidence="3">The sequence shown here is derived from an EMBL/GenBank/DDBJ whole genome shotgun (WGS) entry which is preliminary data.</text>
</comment>
<evidence type="ECO:0000313" key="3">
    <source>
        <dbReference type="EMBL" id="GEN02398.1"/>
    </source>
</evidence>
<reference evidence="2 4" key="1">
    <citation type="submission" date="2012-11" db="EMBL/GenBank/DDBJ databases">
        <title>Whole genome sequence of Acetobacter indonesiensis 5H-1.</title>
        <authorList>
            <person name="Azuma Y."/>
            <person name="Higashiura N."/>
            <person name="Hirakawa H."/>
            <person name="Matsushita K."/>
        </authorList>
    </citation>
    <scope>NUCLEOTIDE SEQUENCE [LARGE SCALE GENOMIC DNA]</scope>
    <source>
        <strain evidence="2 4">5H-1</strain>
    </source>
</reference>
<reference evidence="3 5" key="2">
    <citation type="submission" date="2019-07" db="EMBL/GenBank/DDBJ databases">
        <title>Whole genome shotgun sequence of Acetobacter indonesiensis NBRC 16471.</title>
        <authorList>
            <person name="Hosoyama A."/>
            <person name="Uohara A."/>
            <person name="Ohji S."/>
            <person name="Ichikawa N."/>
        </authorList>
    </citation>
    <scope>NUCLEOTIDE SEQUENCE [LARGE SCALE GENOMIC DNA]</scope>
    <source>
        <strain evidence="3 5">NBRC 16471</strain>
    </source>
</reference>
<evidence type="ECO:0000256" key="1">
    <source>
        <dbReference type="SAM" id="MobiDB-lite"/>
    </source>
</evidence>
<evidence type="ECO:0000313" key="2">
    <source>
        <dbReference type="EMBL" id="GAN62829.1"/>
    </source>
</evidence>
<organism evidence="3 5">
    <name type="scientific">Acetobacter indonesiensis</name>
    <dbReference type="NCBI Taxonomy" id="104101"/>
    <lineage>
        <taxon>Bacteria</taxon>
        <taxon>Pseudomonadati</taxon>
        <taxon>Pseudomonadota</taxon>
        <taxon>Alphaproteobacteria</taxon>
        <taxon>Acetobacterales</taxon>
        <taxon>Acetobacteraceae</taxon>
        <taxon>Acetobacter</taxon>
    </lineage>
</organism>
<evidence type="ECO:0000313" key="4">
    <source>
        <dbReference type="Proteomes" id="UP000032673"/>
    </source>
</evidence>
<dbReference type="Proteomes" id="UP000321104">
    <property type="component" value="Unassembled WGS sequence"/>
</dbReference>
<protein>
    <recommendedName>
        <fullName evidence="6">Lipoprotein</fullName>
    </recommendedName>
</protein>